<reference evidence="10 11" key="1">
    <citation type="submission" date="2020-07" db="EMBL/GenBank/DDBJ databases">
        <authorList>
            <person name="Li M."/>
        </authorList>
    </citation>
    <scope>NUCLEOTIDE SEQUENCE [LARGE SCALE GENOMIC DNA]</scope>
    <source>
        <strain evidence="10 11">DSM 23284</strain>
    </source>
</reference>
<evidence type="ECO:0000256" key="6">
    <source>
        <dbReference type="ARBA" id="ARBA00023316"/>
    </source>
</evidence>
<dbReference type="AlphaFoldDB" id="A0A838XJB8"/>
<proteinExistence type="inferred from homology"/>
<keyword evidence="3" id="KW-0808">Transferase</keyword>
<evidence type="ECO:0000256" key="3">
    <source>
        <dbReference type="ARBA" id="ARBA00022679"/>
    </source>
</evidence>
<dbReference type="Proteomes" id="UP000559404">
    <property type="component" value="Unassembled WGS sequence"/>
</dbReference>
<dbReference type="InterPro" id="IPR005490">
    <property type="entry name" value="LD_TPept_cat_dom"/>
</dbReference>
<evidence type="ECO:0000256" key="5">
    <source>
        <dbReference type="ARBA" id="ARBA00022984"/>
    </source>
</evidence>
<name>A0A838XJB8_9HYPH</name>
<keyword evidence="8" id="KW-0732">Signal</keyword>
<comment type="pathway">
    <text evidence="1 7">Cell wall biogenesis; peptidoglycan biosynthesis.</text>
</comment>
<dbReference type="UniPathway" id="UPA00219"/>
<dbReference type="InterPro" id="IPR050979">
    <property type="entry name" value="LD-transpeptidase"/>
</dbReference>
<comment type="caution">
    <text evidence="10">The sequence shown here is derived from an EMBL/GenBank/DDBJ whole genome shotgun (WGS) entry which is preliminary data.</text>
</comment>
<evidence type="ECO:0000259" key="9">
    <source>
        <dbReference type="PROSITE" id="PS52029"/>
    </source>
</evidence>
<dbReference type="PROSITE" id="PS52029">
    <property type="entry name" value="LD_TPASE"/>
    <property type="match status" value="1"/>
</dbReference>
<feature type="active site" description="Nucleophile" evidence="7">
    <location>
        <position position="117"/>
    </location>
</feature>
<dbReference type="GO" id="GO:0016740">
    <property type="term" value="F:transferase activity"/>
    <property type="evidence" value="ECO:0007669"/>
    <property type="project" value="UniProtKB-KW"/>
</dbReference>
<dbReference type="CDD" id="cd16913">
    <property type="entry name" value="YkuD_like"/>
    <property type="match status" value="1"/>
</dbReference>
<evidence type="ECO:0000313" key="10">
    <source>
        <dbReference type="EMBL" id="MBA4611419.1"/>
    </source>
</evidence>
<sequence>MSLIRRCAVIAALLFAAPLPAATDALAAQLVARIDLSEQRMRVYVNGRRYSSWPVSTARRGYRTPVGTFRPGRMHRRYYSKKYHGSPMPHSVFFYGGYAIHGTNQIRQLGRPASHGCIRLHPQNARELFSLIKRTGKRNARIVITR</sequence>
<evidence type="ECO:0000256" key="2">
    <source>
        <dbReference type="ARBA" id="ARBA00005992"/>
    </source>
</evidence>
<dbReference type="InterPro" id="IPR038063">
    <property type="entry name" value="Transpep_catalytic_dom"/>
</dbReference>
<feature type="domain" description="L,D-TPase catalytic" evidence="9">
    <location>
        <begin position="30"/>
        <end position="145"/>
    </location>
</feature>
<comment type="similarity">
    <text evidence="2">Belongs to the YkuD family.</text>
</comment>
<dbReference type="GO" id="GO:0008360">
    <property type="term" value="P:regulation of cell shape"/>
    <property type="evidence" value="ECO:0007669"/>
    <property type="project" value="UniProtKB-UniRule"/>
</dbReference>
<reference evidence="10 11" key="2">
    <citation type="submission" date="2020-08" db="EMBL/GenBank/DDBJ databases">
        <title>Stappia taiwanensis sp. nov., isolated from a coastal thermal spring.</title>
        <authorList>
            <person name="Kampfer P."/>
        </authorList>
    </citation>
    <scope>NUCLEOTIDE SEQUENCE [LARGE SCALE GENOMIC DNA]</scope>
    <source>
        <strain evidence="10 11">DSM 23284</strain>
    </source>
</reference>
<dbReference type="SUPFAM" id="SSF141523">
    <property type="entry name" value="L,D-transpeptidase catalytic domain-like"/>
    <property type="match status" value="1"/>
</dbReference>
<dbReference type="GO" id="GO:0071555">
    <property type="term" value="P:cell wall organization"/>
    <property type="evidence" value="ECO:0007669"/>
    <property type="project" value="UniProtKB-UniRule"/>
</dbReference>
<gene>
    <name evidence="10" type="ORF">H1W37_07145</name>
</gene>
<dbReference type="GO" id="GO:0005576">
    <property type="term" value="C:extracellular region"/>
    <property type="evidence" value="ECO:0007669"/>
    <property type="project" value="TreeGrafter"/>
</dbReference>
<keyword evidence="6 7" id="KW-0961">Cell wall biogenesis/degradation</keyword>
<dbReference type="EMBL" id="JACEON010000005">
    <property type="protein sequence ID" value="MBA4611419.1"/>
    <property type="molecule type" value="Genomic_DNA"/>
</dbReference>
<feature type="chain" id="PRO_5032653123" evidence="8">
    <location>
        <begin position="22"/>
        <end position="146"/>
    </location>
</feature>
<evidence type="ECO:0000256" key="7">
    <source>
        <dbReference type="PROSITE-ProRule" id="PRU01373"/>
    </source>
</evidence>
<dbReference type="GO" id="GO:0018104">
    <property type="term" value="P:peptidoglycan-protein cross-linking"/>
    <property type="evidence" value="ECO:0007669"/>
    <property type="project" value="TreeGrafter"/>
</dbReference>
<keyword evidence="5 7" id="KW-0573">Peptidoglycan synthesis</keyword>
<dbReference type="PANTHER" id="PTHR30582">
    <property type="entry name" value="L,D-TRANSPEPTIDASE"/>
    <property type="match status" value="1"/>
</dbReference>
<accession>A0A838XJB8</accession>
<keyword evidence="4 7" id="KW-0133">Cell shape</keyword>
<evidence type="ECO:0000256" key="4">
    <source>
        <dbReference type="ARBA" id="ARBA00022960"/>
    </source>
</evidence>
<dbReference type="Gene3D" id="2.40.440.10">
    <property type="entry name" value="L,D-transpeptidase catalytic domain-like"/>
    <property type="match status" value="1"/>
</dbReference>
<dbReference type="Pfam" id="PF03734">
    <property type="entry name" value="YkuD"/>
    <property type="match status" value="1"/>
</dbReference>
<dbReference type="PANTHER" id="PTHR30582:SF2">
    <property type="entry name" value="L,D-TRANSPEPTIDASE YCIB-RELATED"/>
    <property type="match status" value="1"/>
</dbReference>
<feature type="signal peptide" evidence="8">
    <location>
        <begin position="1"/>
        <end position="21"/>
    </location>
</feature>
<organism evidence="10 11">
    <name type="scientific">Stappia taiwanensis</name>
    <dbReference type="NCBI Taxonomy" id="992267"/>
    <lineage>
        <taxon>Bacteria</taxon>
        <taxon>Pseudomonadati</taxon>
        <taxon>Pseudomonadota</taxon>
        <taxon>Alphaproteobacteria</taxon>
        <taxon>Hyphomicrobiales</taxon>
        <taxon>Stappiaceae</taxon>
        <taxon>Stappia</taxon>
    </lineage>
</organism>
<keyword evidence="11" id="KW-1185">Reference proteome</keyword>
<evidence type="ECO:0000256" key="8">
    <source>
        <dbReference type="SAM" id="SignalP"/>
    </source>
</evidence>
<dbReference type="RefSeq" id="WP_181759616.1">
    <property type="nucleotide sequence ID" value="NZ_BMCR01000006.1"/>
</dbReference>
<protein>
    <submittedName>
        <fullName evidence="10">L,D-transpeptidase</fullName>
    </submittedName>
</protein>
<evidence type="ECO:0000313" key="11">
    <source>
        <dbReference type="Proteomes" id="UP000559404"/>
    </source>
</evidence>
<feature type="active site" description="Proton donor/acceptor" evidence="7">
    <location>
        <position position="101"/>
    </location>
</feature>
<evidence type="ECO:0000256" key="1">
    <source>
        <dbReference type="ARBA" id="ARBA00004752"/>
    </source>
</evidence>
<dbReference type="GO" id="GO:0071972">
    <property type="term" value="F:peptidoglycan L,D-transpeptidase activity"/>
    <property type="evidence" value="ECO:0007669"/>
    <property type="project" value="TreeGrafter"/>
</dbReference>